<evidence type="ECO:0000259" key="3">
    <source>
        <dbReference type="SMART" id="SM00560"/>
    </source>
</evidence>
<gene>
    <name evidence="4" type="ORF">DHV22_04395</name>
</gene>
<dbReference type="Proteomes" id="UP000263268">
    <property type="component" value="Unassembled WGS sequence"/>
</dbReference>
<dbReference type="PANTHER" id="PTHR42535">
    <property type="entry name" value="OOKINETE PROTEIN, PUTATIVE-RELATED"/>
    <property type="match status" value="1"/>
</dbReference>
<evidence type="ECO:0000256" key="2">
    <source>
        <dbReference type="ARBA" id="ARBA00023157"/>
    </source>
</evidence>
<dbReference type="InterPro" id="IPR013320">
    <property type="entry name" value="ConA-like_dom_sf"/>
</dbReference>
<sequence length="487" mass="52319">MALGKRLINTGGEAACLTETTDIFGDSSGKLLYSFDTDASDASGVYSGTPTDIDFGVGGQINTAARFNGTTSDINTNLTWTFGTKLSFSCWFYMAGGESHNQYIIADFNSVGANASFRFAVSVNSSNQLVVGTNDGNSGTFITFGAINSYLNKWTHLAVTVDGTSVKTYLDGSQFGTTGTSSFSLTNGANPFTIGHYAAANTDAHFEGSLDQIRLFSSTLTDSQVSTLAAETACVHTSTTDNNDFPVTNVAYYKLDNSADDSKGTNHGTENNIEYRFGKYNQAAVFNGSSSYINLPNLGTDLSGSNTRTLSAWVNLDANPSVYYAVVSYGAAANLESFGLYISSSGTPRVSYYNLNWDTSTTLTLGNWHHIVGIYKGGNVETSTNTELYINGVKQTITKTGSLTGAINTSNLNYAIGYYRADSTNSFFDGKIDQVRIFSTDISQANVTSLYNEKPETDTSTFKTVLYEGNNSTQYISNVGFQPDLVW</sequence>
<name>A0A3D6BS63_9FLAO</name>
<keyword evidence="2" id="KW-1015">Disulfide bond</keyword>
<dbReference type="EMBL" id="DPRK01000071">
    <property type="protein sequence ID" value="HCY80885.1"/>
    <property type="molecule type" value="Genomic_DNA"/>
</dbReference>
<dbReference type="Pfam" id="PF13385">
    <property type="entry name" value="Laminin_G_3"/>
    <property type="match status" value="2"/>
</dbReference>
<reference evidence="4 5" key="1">
    <citation type="journal article" date="2018" name="Nat. Biotechnol.">
        <title>A standardized bacterial taxonomy based on genome phylogeny substantially revises the tree of life.</title>
        <authorList>
            <person name="Parks D.H."/>
            <person name="Chuvochina M."/>
            <person name="Waite D.W."/>
            <person name="Rinke C."/>
            <person name="Skarshewski A."/>
            <person name="Chaumeil P.A."/>
            <person name="Hugenholtz P."/>
        </authorList>
    </citation>
    <scope>NUCLEOTIDE SEQUENCE [LARGE SCALE GENOMIC DNA]</scope>
    <source>
        <strain evidence="4">UBA10227</strain>
    </source>
</reference>
<feature type="domain" description="LamG-like jellyroll fold" evidence="3">
    <location>
        <begin position="84"/>
        <end position="223"/>
    </location>
</feature>
<dbReference type="PANTHER" id="PTHR42535:SF2">
    <property type="entry name" value="CHROMOSOME UNDETERMINED SCAFFOLD_146, WHOLE GENOME SHOTGUN SEQUENCE"/>
    <property type="match status" value="1"/>
</dbReference>
<evidence type="ECO:0000313" key="5">
    <source>
        <dbReference type="Proteomes" id="UP000263268"/>
    </source>
</evidence>
<dbReference type="GO" id="GO:0005975">
    <property type="term" value="P:carbohydrate metabolic process"/>
    <property type="evidence" value="ECO:0007669"/>
    <property type="project" value="UniProtKB-ARBA"/>
</dbReference>
<protein>
    <recommendedName>
        <fullName evidence="3">LamG-like jellyroll fold domain-containing protein</fullName>
    </recommendedName>
</protein>
<organism evidence="4 5">
    <name type="scientific">Xanthomarina gelatinilytica</name>
    <dbReference type="NCBI Taxonomy" id="1137281"/>
    <lineage>
        <taxon>Bacteria</taxon>
        <taxon>Pseudomonadati</taxon>
        <taxon>Bacteroidota</taxon>
        <taxon>Flavobacteriia</taxon>
        <taxon>Flavobacteriales</taxon>
        <taxon>Flavobacteriaceae</taxon>
        <taxon>Xanthomarina</taxon>
    </lineage>
</organism>
<dbReference type="InterPro" id="IPR006558">
    <property type="entry name" value="LamG-like"/>
</dbReference>
<accession>A0A3D6BS63</accession>
<evidence type="ECO:0000313" key="4">
    <source>
        <dbReference type="EMBL" id="HCY80885.1"/>
    </source>
</evidence>
<dbReference type="Gene3D" id="2.60.120.200">
    <property type="match status" value="2"/>
</dbReference>
<evidence type="ECO:0000256" key="1">
    <source>
        <dbReference type="ARBA" id="ARBA00022729"/>
    </source>
</evidence>
<dbReference type="SMART" id="SM00560">
    <property type="entry name" value="LamGL"/>
    <property type="match status" value="1"/>
</dbReference>
<proteinExistence type="predicted"/>
<dbReference type="GO" id="GO:0004553">
    <property type="term" value="F:hydrolase activity, hydrolyzing O-glycosyl compounds"/>
    <property type="evidence" value="ECO:0007669"/>
    <property type="project" value="UniProtKB-ARBA"/>
</dbReference>
<feature type="non-terminal residue" evidence="4">
    <location>
        <position position="487"/>
    </location>
</feature>
<dbReference type="AlphaFoldDB" id="A0A3D6BS63"/>
<dbReference type="SUPFAM" id="SSF49899">
    <property type="entry name" value="Concanavalin A-like lectins/glucanases"/>
    <property type="match status" value="2"/>
</dbReference>
<keyword evidence="1" id="KW-0732">Signal</keyword>
<comment type="caution">
    <text evidence="4">The sequence shown here is derived from an EMBL/GenBank/DDBJ whole genome shotgun (WGS) entry which is preliminary data.</text>
</comment>